<dbReference type="EMBL" id="JABXOR010001287">
    <property type="protein sequence ID" value="NVP02511.1"/>
    <property type="molecule type" value="Genomic_DNA"/>
</dbReference>
<dbReference type="GO" id="GO:0004300">
    <property type="term" value="F:enoyl-CoA hydratase activity"/>
    <property type="evidence" value="ECO:0007669"/>
    <property type="project" value="TreeGrafter"/>
</dbReference>
<evidence type="ECO:0000256" key="1">
    <source>
        <dbReference type="ARBA" id="ARBA00023235"/>
    </source>
</evidence>
<dbReference type="GO" id="GO:0016509">
    <property type="term" value="F:long-chain (3S)-3-hydroxyacyl-CoA dehydrogenase (NAD+) activity"/>
    <property type="evidence" value="ECO:0007669"/>
    <property type="project" value="TreeGrafter"/>
</dbReference>
<dbReference type="Gene3D" id="3.90.226.10">
    <property type="entry name" value="2-enoyl-CoA Hydratase, Chain A, domain 1"/>
    <property type="match status" value="1"/>
</dbReference>
<evidence type="ECO:0000313" key="4">
    <source>
        <dbReference type="Proteomes" id="UP000533429"/>
    </source>
</evidence>
<comment type="caution">
    <text evidence="3">The sequence shown here is derived from an EMBL/GenBank/DDBJ whole genome shotgun (WGS) entry which is preliminary data.</text>
</comment>
<dbReference type="InterPro" id="IPR029045">
    <property type="entry name" value="ClpP/crotonase-like_dom_sf"/>
</dbReference>
<dbReference type="InterPro" id="IPR001753">
    <property type="entry name" value="Enoyl-CoA_hydra/iso"/>
</dbReference>
<dbReference type="PANTHER" id="PTHR43612:SF3">
    <property type="entry name" value="TRIFUNCTIONAL ENZYME SUBUNIT ALPHA, MITOCHONDRIAL"/>
    <property type="match status" value="1"/>
</dbReference>
<dbReference type="Pfam" id="PF00378">
    <property type="entry name" value="ECH_1"/>
    <property type="match status" value="1"/>
</dbReference>
<feature type="non-terminal residue" evidence="3">
    <location>
        <position position="161"/>
    </location>
</feature>
<dbReference type="GO" id="GO:0016853">
    <property type="term" value="F:isomerase activity"/>
    <property type="evidence" value="ECO:0007669"/>
    <property type="project" value="UniProtKB-KW"/>
</dbReference>
<dbReference type="CDD" id="cd06558">
    <property type="entry name" value="crotonase-like"/>
    <property type="match status" value="1"/>
</dbReference>
<gene>
    <name evidence="3" type="ORF">HWA77_20065</name>
</gene>
<sequence length="161" mass="17289">MIYQGETLYVDYIEPGIAELCLHASGSINKFDLATLESLNQALNALYQQPDLKGLLLTSSKDSFIVGADITEFLGLFAQSEPELLQWLNYANSIFNKLEDIPVPTVSAISGYALGGGCECVLACDFRIGTPTTKIGLPETKLGIMPGFGGTVRLPRLIGAD</sequence>
<dbReference type="GO" id="GO:0006635">
    <property type="term" value="P:fatty acid beta-oxidation"/>
    <property type="evidence" value="ECO:0007669"/>
    <property type="project" value="TreeGrafter"/>
</dbReference>
<dbReference type="Proteomes" id="UP000533429">
    <property type="component" value="Unassembled WGS sequence"/>
</dbReference>
<reference evidence="3 4" key="1">
    <citation type="submission" date="2020-06" db="EMBL/GenBank/DDBJ databases">
        <title>Photobacterium damselae subsp. damselae comparative genomics.</title>
        <authorList>
            <person name="Osorio C.R."/>
        </authorList>
    </citation>
    <scope>NUCLEOTIDE SEQUENCE [LARGE SCALE GENOMIC DNA]</scope>
    <source>
        <strain evidence="3 4">TW250/03</strain>
    </source>
</reference>
<dbReference type="InterPro" id="IPR050136">
    <property type="entry name" value="FA_oxidation_alpha_subunit"/>
</dbReference>
<dbReference type="InterPro" id="IPR018376">
    <property type="entry name" value="Enoyl-CoA_hyd/isom_CS"/>
</dbReference>
<keyword evidence="1 3" id="KW-0413">Isomerase</keyword>
<organism evidence="3 4">
    <name type="scientific">Photobacterium damselae subsp. damselae</name>
    <name type="common">Listonella damsela</name>
    <dbReference type="NCBI Taxonomy" id="85581"/>
    <lineage>
        <taxon>Bacteria</taxon>
        <taxon>Pseudomonadati</taxon>
        <taxon>Pseudomonadota</taxon>
        <taxon>Gammaproteobacteria</taxon>
        <taxon>Vibrionales</taxon>
        <taxon>Vibrionaceae</taxon>
        <taxon>Photobacterium</taxon>
    </lineage>
</organism>
<name>A0A850R6I1_PHODD</name>
<protein>
    <submittedName>
        <fullName evidence="3">Enoyl-CoA hydratase/isomerase family protein</fullName>
    </submittedName>
</protein>
<dbReference type="AlphaFoldDB" id="A0A850R6I1"/>
<evidence type="ECO:0000313" key="3">
    <source>
        <dbReference type="EMBL" id="NVP02511.1"/>
    </source>
</evidence>
<dbReference type="SUPFAM" id="SSF52096">
    <property type="entry name" value="ClpP/crotonase"/>
    <property type="match status" value="1"/>
</dbReference>
<comment type="similarity">
    <text evidence="2">Belongs to the enoyl-CoA hydratase/isomerase family.</text>
</comment>
<proteinExistence type="inferred from homology"/>
<accession>A0A850R6I1</accession>
<dbReference type="PANTHER" id="PTHR43612">
    <property type="entry name" value="TRIFUNCTIONAL ENZYME SUBUNIT ALPHA"/>
    <property type="match status" value="1"/>
</dbReference>
<dbReference type="PROSITE" id="PS00166">
    <property type="entry name" value="ENOYL_COA_HYDRATASE"/>
    <property type="match status" value="1"/>
</dbReference>
<evidence type="ECO:0000256" key="2">
    <source>
        <dbReference type="RuleBase" id="RU003707"/>
    </source>
</evidence>